<protein>
    <submittedName>
        <fullName evidence="8">Carbohydrate kinase, FGGY, N-terminal,Carbohydrate kinase, FGGY, C-terminal</fullName>
    </submittedName>
</protein>
<dbReference type="Pfam" id="PF00370">
    <property type="entry name" value="FGGY_N"/>
    <property type="match status" value="1"/>
</dbReference>
<name>A0A5E4MKH4_9HEMI</name>
<comment type="similarity">
    <text evidence="1">Belongs to the FGGY kinase family.</text>
</comment>
<dbReference type="SUPFAM" id="SSF53067">
    <property type="entry name" value="Actin-like ATPase domain"/>
    <property type="match status" value="2"/>
</dbReference>
<dbReference type="GO" id="GO:0006641">
    <property type="term" value="P:triglyceride metabolic process"/>
    <property type="evidence" value="ECO:0007669"/>
    <property type="project" value="TreeGrafter"/>
</dbReference>
<evidence type="ECO:0000256" key="5">
    <source>
        <dbReference type="ARBA" id="ARBA00022840"/>
    </source>
</evidence>
<evidence type="ECO:0000259" key="7">
    <source>
        <dbReference type="Pfam" id="PF02782"/>
    </source>
</evidence>
<dbReference type="InterPro" id="IPR018485">
    <property type="entry name" value="FGGY_C"/>
</dbReference>
<keyword evidence="9" id="KW-1185">Reference proteome</keyword>
<evidence type="ECO:0000313" key="8">
    <source>
        <dbReference type="EMBL" id="VVC29864.1"/>
    </source>
</evidence>
<dbReference type="PANTHER" id="PTHR10196:SF69">
    <property type="entry name" value="GLYCEROL KINASE"/>
    <property type="match status" value="1"/>
</dbReference>
<organism evidence="8 9">
    <name type="scientific">Cinara cedri</name>
    <dbReference type="NCBI Taxonomy" id="506608"/>
    <lineage>
        <taxon>Eukaryota</taxon>
        <taxon>Metazoa</taxon>
        <taxon>Ecdysozoa</taxon>
        <taxon>Arthropoda</taxon>
        <taxon>Hexapoda</taxon>
        <taxon>Insecta</taxon>
        <taxon>Pterygota</taxon>
        <taxon>Neoptera</taxon>
        <taxon>Paraneoptera</taxon>
        <taxon>Hemiptera</taxon>
        <taxon>Sternorrhyncha</taxon>
        <taxon>Aphidomorpha</taxon>
        <taxon>Aphidoidea</taxon>
        <taxon>Aphididae</taxon>
        <taxon>Lachninae</taxon>
        <taxon>Cinara</taxon>
    </lineage>
</organism>
<dbReference type="Gene3D" id="3.30.420.40">
    <property type="match status" value="2"/>
</dbReference>
<dbReference type="AlphaFoldDB" id="A0A5E4MKH4"/>
<dbReference type="InterPro" id="IPR043129">
    <property type="entry name" value="ATPase_NBD"/>
</dbReference>
<keyword evidence="3" id="KW-0547">Nucleotide-binding</keyword>
<dbReference type="PANTHER" id="PTHR10196">
    <property type="entry name" value="SUGAR KINASE"/>
    <property type="match status" value="1"/>
</dbReference>
<evidence type="ECO:0000259" key="6">
    <source>
        <dbReference type="Pfam" id="PF00370"/>
    </source>
</evidence>
<dbReference type="GO" id="GO:0046167">
    <property type="term" value="P:glycerol-3-phosphate biosynthetic process"/>
    <property type="evidence" value="ECO:0007669"/>
    <property type="project" value="TreeGrafter"/>
</dbReference>
<feature type="domain" description="Carbohydrate kinase FGGY C-terminal" evidence="7">
    <location>
        <begin position="282"/>
        <end position="461"/>
    </location>
</feature>
<evidence type="ECO:0000313" key="9">
    <source>
        <dbReference type="Proteomes" id="UP000325440"/>
    </source>
</evidence>
<evidence type="ECO:0000256" key="2">
    <source>
        <dbReference type="ARBA" id="ARBA00022679"/>
    </source>
</evidence>
<dbReference type="Pfam" id="PF02782">
    <property type="entry name" value="FGGY_C"/>
    <property type="match status" value="1"/>
</dbReference>
<keyword evidence="4 8" id="KW-0418">Kinase</keyword>
<evidence type="ECO:0000256" key="4">
    <source>
        <dbReference type="ARBA" id="ARBA00022777"/>
    </source>
</evidence>
<dbReference type="OrthoDB" id="5422795at2759"/>
<dbReference type="GO" id="GO:0006071">
    <property type="term" value="P:glycerol metabolic process"/>
    <property type="evidence" value="ECO:0007669"/>
    <property type="project" value="TreeGrafter"/>
</dbReference>
<dbReference type="GO" id="GO:0004370">
    <property type="term" value="F:glycerol kinase activity"/>
    <property type="evidence" value="ECO:0007669"/>
    <property type="project" value="TreeGrafter"/>
</dbReference>
<proteinExistence type="inferred from homology"/>
<feature type="domain" description="Carbohydrate kinase FGGY N-terminal" evidence="6">
    <location>
        <begin position="52"/>
        <end position="264"/>
    </location>
</feature>
<evidence type="ECO:0000256" key="3">
    <source>
        <dbReference type="ARBA" id="ARBA00022741"/>
    </source>
</evidence>
<dbReference type="GO" id="GO:0005524">
    <property type="term" value="F:ATP binding"/>
    <property type="evidence" value="ECO:0007669"/>
    <property type="project" value="UniProtKB-KW"/>
</dbReference>
<dbReference type="Proteomes" id="UP000325440">
    <property type="component" value="Unassembled WGS sequence"/>
</dbReference>
<keyword evidence="5" id="KW-0067">ATP-binding</keyword>
<gene>
    <name evidence="8" type="ORF">CINCED_3A012234</name>
</gene>
<evidence type="ECO:0000256" key="1">
    <source>
        <dbReference type="ARBA" id="ARBA00009156"/>
    </source>
</evidence>
<accession>A0A5E4MKH4</accession>
<sequence>MSYPRSDLFNDSKANSSLVGSIVVKTDSVSFYSFKANSTYVVKSHGPMLLLRQTDDQEGCVEQEPMEILETINKCINKVVVPSGDIIGLKMVAVGVTSHRSSVLAWDRWTGHPLCNVIMRRDNRATEIVNEYLQIYDKYKFQTVCGLPLSPLFSAFKIKWLLKNNAIVKVAYEQGRCYFGTVDTWIVWNLTGGTKDSSNASNTFLMNINTLQWDPKLLKMFGINQSSLPEIRASSQIYGQFADGPLKNIPISGVIGIRQSALVGHRCFRRGITKATLDEGGSVFTVTGENKVFSKNGLLTTIGYHIDTRPVYALEGPITSGGAGIEWMEHITRLKTNKVTHCLKAGKRINNPNSICYIHAINGLYAPHWRPEALGVLVADEFNAEDMVRAAMESVSFQTAEILKAATMDLKIPIDRIKVDGYLADNKFIMESLADFINGKVEVAMCKEMTALGAAMVAGYAPEVNVWNIMCMAEDVSIANYKPTLKADELKKRWFDWNRNINRCYNLVDTGKKSFWESPWKVGGSIACGLVLLGSYLMLKK</sequence>
<dbReference type="EMBL" id="CABPRJ010000500">
    <property type="protein sequence ID" value="VVC29864.1"/>
    <property type="molecule type" value="Genomic_DNA"/>
</dbReference>
<dbReference type="InterPro" id="IPR018484">
    <property type="entry name" value="FGGY_N"/>
</dbReference>
<keyword evidence="2" id="KW-0808">Transferase</keyword>
<reference evidence="8 9" key="1">
    <citation type="submission" date="2019-08" db="EMBL/GenBank/DDBJ databases">
        <authorList>
            <person name="Alioto T."/>
            <person name="Alioto T."/>
            <person name="Gomez Garrido J."/>
        </authorList>
    </citation>
    <scope>NUCLEOTIDE SEQUENCE [LARGE SCALE GENOMIC DNA]</scope>
</reference>
<dbReference type="GO" id="GO:0005739">
    <property type="term" value="C:mitochondrion"/>
    <property type="evidence" value="ECO:0007669"/>
    <property type="project" value="TreeGrafter"/>
</dbReference>